<protein>
    <submittedName>
        <fullName evidence="3">HTH_48 domain-containing protein</fullName>
    </submittedName>
</protein>
<dbReference type="EMBL" id="BMAW01102112">
    <property type="protein sequence ID" value="GFT02716.1"/>
    <property type="molecule type" value="Genomic_DNA"/>
</dbReference>
<dbReference type="AlphaFoldDB" id="A0A8X6PZZ3"/>
<feature type="domain" description="Mos1 transposase HTH" evidence="1">
    <location>
        <begin position="4"/>
        <end position="51"/>
    </location>
</feature>
<dbReference type="Proteomes" id="UP000887013">
    <property type="component" value="Unassembled WGS sequence"/>
</dbReference>
<evidence type="ECO:0000259" key="1">
    <source>
        <dbReference type="Pfam" id="PF17906"/>
    </source>
</evidence>
<dbReference type="PANTHER" id="PTHR46060:SF1">
    <property type="entry name" value="MARINER MOS1 TRANSPOSASE-LIKE PROTEIN"/>
    <property type="match status" value="1"/>
</dbReference>
<dbReference type="EMBL" id="BMAW01026567">
    <property type="protein sequence ID" value="GFT97883.1"/>
    <property type="molecule type" value="Genomic_DNA"/>
</dbReference>
<evidence type="ECO:0000313" key="4">
    <source>
        <dbReference type="Proteomes" id="UP000887013"/>
    </source>
</evidence>
<dbReference type="OrthoDB" id="6118231at2759"/>
<proteinExistence type="predicted"/>
<accession>A0A8X6PZZ3</accession>
<sequence length="101" mass="11492">MSKLEIRAVIHFLRAKRCNCTEFYWQLHEVNGENALSHQAIAKWSSMLENGRTHFEDAKLEGKTSTATNSEIAARVNECLLANICTTIDKITNELDISHKM</sequence>
<name>A0A8X6PZZ3_NEPPI</name>
<reference evidence="3" key="1">
    <citation type="submission" date="2020-08" db="EMBL/GenBank/DDBJ databases">
        <title>Multicomponent nature underlies the extraordinary mechanical properties of spider dragline silk.</title>
        <authorList>
            <person name="Kono N."/>
            <person name="Nakamura H."/>
            <person name="Mori M."/>
            <person name="Yoshida Y."/>
            <person name="Ohtoshi R."/>
            <person name="Malay A.D."/>
            <person name="Moran D.A.P."/>
            <person name="Tomita M."/>
            <person name="Numata K."/>
            <person name="Arakawa K."/>
        </authorList>
    </citation>
    <scope>NUCLEOTIDE SEQUENCE</scope>
</reference>
<dbReference type="InterPro" id="IPR041426">
    <property type="entry name" value="Mos1_HTH"/>
</dbReference>
<comment type="caution">
    <text evidence="3">The sequence shown here is derived from an EMBL/GenBank/DDBJ whole genome shotgun (WGS) entry which is preliminary data.</text>
</comment>
<keyword evidence="4" id="KW-1185">Reference proteome</keyword>
<gene>
    <name evidence="3" type="primary">X975_07259</name>
    <name evidence="2" type="ORF">NPIL_324451</name>
    <name evidence="3" type="ORF">NPIL_603351</name>
</gene>
<dbReference type="InterPro" id="IPR052709">
    <property type="entry name" value="Transposase-MT_Hybrid"/>
</dbReference>
<dbReference type="Pfam" id="PF17906">
    <property type="entry name" value="HTH_48"/>
    <property type="match status" value="1"/>
</dbReference>
<dbReference type="PANTHER" id="PTHR46060">
    <property type="entry name" value="MARINER MOS1 TRANSPOSASE-LIKE PROTEIN"/>
    <property type="match status" value="1"/>
</dbReference>
<organism evidence="3 4">
    <name type="scientific">Nephila pilipes</name>
    <name type="common">Giant wood spider</name>
    <name type="synonym">Nephila maculata</name>
    <dbReference type="NCBI Taxonomy" id="299642"/>
    <lineage>
        <taxon>Eukaryota</taxon>
        <taxon>Metazoa</taxon>
        <taxon>Ecdysozoa</taxon>
        <taxon>Arthropoda</taxon>
        <taxon>Chelicerata</taxon>
        <taxon>Arachnida</taxon>
        <taxon>Araneae</taxon>
        <taxon>Araneomorphae</taxon>
        <taxon>Entelegynae</taxon>
        <taxon>Araneoidea</taxon>
        <taxon>Nephilidae</taxon>
        <taxon>Nephila</taxon>
    </lineage>
</organism>
<evidence type="ECO:0000313" key="2">
    <source>
        <dbReference type="EMBL" id="GFT02716.1"/>
    </source>
</evidence>
<evidence type="ECO:0000313" key="3">
    <source>
        <dbReference type="EMBL" id="GFT97883.1"/>
    </source>
</evidence>